<evidence type="ECO:0000256" key="1">
    <source>
        <dbReference type="SAM" id="SignalP"/>
    </source>
</evidence>
<protein>
    <submittedName>
        <fullName evidence="2">DUF6607 family protein</fullName>
    </submittedName>
</protein>
<keyword evidence="1" id="KW-0732">Signal</keyword>
<dbReference type="Pfam" id="PF20311">
    <property type="entry name" value="DUF6607"/>
    <property type="match status" value="1"/>
</dbReference>
<dbReference type="EMBL" id="JBHUIT010000001">
    <property type="protein sequence ID" value="MFD2255161.1"/>
    <property type="molecule type" value="Genomic_DNA"/>
</dbReference>
<evidence type="ECO:0000313" key="3">
    <source>
        <dbReference type="Proteomes" id="UP001597375"/>
    </source>
</evidence>
<feature type="signal peptide" evidence="1">
    <location>
        <begin position="1"/>
        <end position="17"/>
    </location>
</feature>
<name>A0ABW5D3A5_9BACT</name>
<accession>A0ABW5D3A5</accession>
<dbReference type="InterPro" id="IPR046715">
    <property type="entry name" value="DUF6607"/>
</dbReference>
<evidence type="ECO:0000313" key="2">
    <source>
        <dbReference type="EMBL" id="MFD2255161.1"/>
    </source>
</evidence>
<proteinExistence type="predicted"/>
<gene>
    <name evidence="2" type="ORF">ACFSSA_00605</name>
</gene>
<reference evidence="3" key="1">
    <citation type="journal article" date="2019" name="Int. J. Syst. Evol. Microbiol.">
        <title>The Global Catalogue of Microorganisms (GCM) 10K type strain sequencing project: providing services to taxonomists for standard genome sequencing and annotation.</title>
        <authorList>
            <consortium name="The Broad Institute Genomics Platform"/>
            <consortium name="The Broad Institute Genome Sequencing Center for Infectious Disease"/>
            <person name="Wu L."/>
            <person name="Ma J."/>
        </authorList>
    </citation>
    <scope>NUCLEOTIDE SEQUENCE [LARGE SCALE GENOMIC DNA]</scope>
    <source>
        <strain evidence="3">CGMCC 4.7106</strain>
    </source>
</reference>
<keyword evidence="3" id="KW-1185">Reference proteome</keyword>
<organism evidence="2 3">
    <name type="scientific">Luteolibacter algae</name>
    <dbReference type="NCBI Taxonomy" id="454151"/>
    <lineage>
        <taxon>Bacteria</taxon>
        <taxon>Pseudomonadati</taxon>
        <taxon>Verrucomicrobiota</taxon>
        <taxon>Verrucomicrobiia</taxon>
        <taxon>Verrucomicrobiales</taxon>
        <taxon>Verrucomicrobiaceae</taxon>
        <taxon>Luteolibacter</taxon>
    </lineage>
</organism>
<sequence>MKAILSSLFLAALNLQAAPPEADRKAILSMAGTFEVDFNFTEDSSFTENYPIASKPYHEHALEVVVVAENTPERIILQHLLVVNHSKKKTDMVIKHWAQIWTWQDSELLAYSGADGIDEWTRITLRKEDSAGRWTQLVTSVDDTPRYEGSGKWSHGLGISTWRGADTRRPLPRREYSVRDDYDYLLGTNTHTVSGTGWLHFQDNLKVIDRGNPSKAIAHETGLNRYTRVESERAEIALNWWRENQTAWKDIRAFWLSACDSAEKTFSYTTSHSGTGLSQALSDLQKTAPGATETAKTLRPYLTIN</sequence>
<feature type="chain" id="PRO_5046361977" evidence="1">
    <location>
        <begin position="18"/>
        <end position="305"/>
    </location>
</feature>
<dbReference type="Proteomes" id="UP001597375">
    <property type="component" value="Unassembled WGS sequence"/>
</dbReference>
<dbReference type="RefSeq" id="WP_386817823.1">
    <property type="nucleotide sequence ID" value="NZ_JBHUIT010000001.1"/>
</dbReference>
<comment type="caution">
    <text evidence="2">The sequence shown here is derived from an EMBL/GenBank/DDBJ whole genome shotgun (WGS) entry which is preliminary data.</text>
</comment>